<dbReference type="EMBL" id="KN826541">
    <property type="protein sequence ID" value="KIK78592.1"/>
    <property type="molecule type" value="Genomic_DNA"/>
</dbReference>
<accession>A0A0D0C633</accession>
<evidence type="ECO:0000313" key="2">
    <source>
        <dbReference type="EMBL" id="KIK78592.1"/>
    </source>
</evidence>
<name>A0A0D0C633_9AGAM</name>
<dbReference type="HOGENOM" id="CLU_188063_0_0_1"/>
<sequence length="95" mass="10767">MGKYNHIPTLTGVENYHAWRTDMKYALGAEDLWCHISTGTDPLDLLNFASHPSSLFLPWSHSQLTQKPQPSESGWSTTSKRKVSSITFSQLQFAR</sequence>
<organism evidence="2 3">
    <name type="scientific">Paxillus rubicundulus Ve08.2h10</name>
    <dbReference type="NCBI Taxonomy" id="930991"/>
    <lineage>
        <taxon>Eukaryota</taxon>
        <taxon>Fungi</taxon>
        <taxon>Dikarya</taxon>
        <taxon>Basidiomycota</taxon>
        <taxon>Agaricomycotina</taxon>
        <taxon>Agaricomycetes</taxon>
        <taxon>Agaricomycetidae</taxon>
        <taxon>Boletales</taxon>
        <taxon>Paxilineae</taxon>
        <taxon>Paxillaceae</taxon>
        <taxon>Paxillus</taxon>
    </lineage>
</organism>
<evidence type="ECO:0008006" key="4">
    <source>
        <dbReference type="Google" id="ProtNLM"/>
    </source>
</evidence>
<feature type="region of interest" description="Disordered" evidence="1">
    <location>
        <begin position="64"/>
        <end position="84"/>
    </location>
</feature>
<reference evidence="3" key="2">
    <citation type="submission" date="2015-01" db="EMBL/GenBank/DDBJ databases">
        <title>Evolutionary Origins and Diversification of the Mycorrhizal Mutualists.</title>
        <authorList>
            <consortium name="DOE Joint Genome Institute"/>
            <consortium name="Mycorrhizal Genomics Consortium"/>
            <person name="Kohler A."/>
            <person name="Kuo A."/>
            <person name="Nagy L.G."/>
            <person name="Floudas D."/>
            <person name="Copeland A."/>
            <person name="Barry K.W."/>
            <person name="Cichocki N."/>
            <person name="Veneault-Fourrey C."/>
            <person name="LaButti K."/>
            <person name="Lindquist E.A."/>
            <person name="Lipzen A."/>
            <person name="Lundell T."/>
            <person name="Morin E."/>
            <person name="Murat C."/>
            <person name="Riley R."/>
            <person name="Ohm R."/>
            <person name="Sun H."/>
            <person name="Tunlid A."/>
            <person name="Henrissat B."/>
            <person name="Grigoriev I.V."/>
            <person name="Hibbett D.S."/>
            <person name="Martin F."/>
        </authorList>
    </citation>
    <scope>NUCLEOTIDE SEQUENCE [LARGE SCALE GENOMIC DNA]</scope>
    <source>
        <strain evidence="3">Ve08.2h10</strain>
    </source>
</reference>
<protein>
    <recommendedName>
        <fullName evidence="4">DUF4219 domain-containing protein</fullName>
    </recommendedName>
</protein>
<gene>
    <name evidence="2" type="ORF">PAXRUDRAFT_772502</name>
</gene>
<keyword evidence="3" id="KW-1185">Reference proteome</keyword>
<reference evidence="2 3" key="1">
    <citation type="submission" date="2014-04" db="EMBL/GenBank/DDBJ databases">
        <authorList>
            <consortium name="DOE Joint Genome Institute"/>
            <person name="Kuo A."/>
            <person name="Kohler A."/>
            <person name="Jargeat P."/>
            <person name="Nagy L.G."/>
            <person name="Floudas D."/>
            <person name="Copeland A."/>
            <person name="Barry K.W."/>
            <person name="Cichocki N."/>
            <person name="Veneault-Fourrey C."/>
            <person name="LaButti K."/>
            <person name="Lindquist E.A."/>
            <person name="Lipzen A."/>
            <person name="Lundell T."/>
            <person name="Morin E."/>
            <person name="Murat C."/>
            <person name="Sun H."/>
            <person name="Tunlid A."/>
            <person name="Henrissat B."/>
            <person name="Grigoriev I.V."/>
            <person name="Hibbett D.S."/>
            <person name="Martin F."/>
            <person name="Nordberg H.P."/>
            <person name="Cantor M.N."/>
            <person name="Hua S.X."/>
        </authorList>
    </citation>
    <scope>NUCLEOTIDE SEQUENCE [LARGE SCALE GENOMIC DNA]</scope>
    <source>
        <strain evidence="2 3">Ve08.2h10</strain>
    </source>
</reference>
<evidence type="ECO:0000256" key="1">
    <source>
        <dbReference type="SAM" id="MobiDB-lite"/>
    </source>
</evidence>
<dbReference type="OrthoDB" id="7691805at2759"/>
<dbReference type="Proteomes" id="UP000054538">
    <property type="component" value="Unassembled WGS sequence"/>
</dbReference>
<dbReference type="InParanoid" id="A0A0D0C633"/>
<dbReference type="AlphaFoldDB" id="A0A0D0C633"/>
<proteinExistence type="predicted"/>
<evidence type="ECO:0000313" key="3">
    <source>
        <dbReference type="Proteomes" id="UP000054538"/>
    </source>
</evidence>